<accession>A0A1I8GKJ3</accession>
<feature type="domain" description="HYDIN/VesB/CFA65-like Ig-like" evidence="10">
    <location>
        <begin position="215"/>
        <end position="267"/>
    </location>
</feature>
<dbReference type="WBParaSite" id="maker-uti_cns_0002316-snap-gene-0.4-mRNA-1">
    <property type="protein sequence ID" value="maker-uti_cns_0002316-snap-gene-0.4-mRNA-1"/>
    <property type="gene ID" value="maker-uti_cns_0002316-snap-gene-0.4"/>
</dbReference>
<dbReference type="InterPro" id="IPR054089">
    <property type="entry name" value="Cep192-like_D3"/>
</dbReference>
<feature type="compositionally biased region" description="Basic and acidic residues" evidence="7">
    <location>
        <begin position="2128"/>
        <end position="2147"/>
    </location>
</feature>
<keyword evidence="6" id="KW-0175">Coiled coil</keyword>
<evidence type="ECO:0000256" key="3">
    <source>
        <dbReference type="ARBA" id="ARBA00022490"/>
    </source>
</evidence>
<reference evidence="12" key="1">
    <citation type="submission" date="2016-11" db="UniProtKB">
        <authorList>
            <consortium name="WormBaseParasite"/>
        </authorList>
    </citation>
    <scope>IDENTIFICATION</scope>
</reference>
<proteinExistence type="predicted"/>
<comment type="subcellular location">
    <subcellularLocation>
        <location evidence="1">Cell projection</location>
        <location evidence="1">Cilium</location>
    </subcellularLocation>
    <subcellularLocation>
        <location evidence="2">Cytoplasm</location>
    </subcellularLocation>
</comment>
<dbReference type="Pfam" id="PF17213">
    <property type="entry name" value="Hydin_ADK"/>
    <property type="match status" value="1"/>
</dbReference>
<evidence type="ECO:0000256" key="6">
    <source>
        <dbReference type="SAM" id="Coils"/>
    </source>
</evidence>
<evidence type="ECO:0000256" key="2">
    <source>
        <dbReference type="ARBA" id="ARBA00004496"/>
    </source>
</evidence>
<feature type="region of interest" description="Disordered" evidence="7">
    <location>
        <begin position="2176"/>
        <end position="2195"/>
    </location>
</feature>
<dbReference type="Gene3D" id="3.40.50.300">
    <property type="entry name" value="P-loop containing nucleotide triphosphate hydrolases"/>
    <property type="match status" value="1"/>
</dbReference>
<dbReference type="PANTHER" id="PTHR23053:SF0">
    <property type="entry name" value="HYDROCEPHALUS-INDUCING PROTEIN HOMOLOG"/>
    <property type="match status" value="1"/>
</dbReference>
<dbReference type="InterPro" id="IPR033305">
    <property type="entry name" value="Hydin-like"/>
</dbReference>
<feature type="compositionally biased region" description="Basic and acidic residues" evidence="7">
    <location>
        <begin position="2180"/>
        <end position="2194"/>
    </location>
</feature>
<feature type="compositionally biased region" description="Basic and acidic residues" evidence="7">
    <location>
        <begin position="2373"/>
        <end position="2388"/>
    </location>
</feature>
<feature type="region of interest" description="Disordered" evidence="7">
    <location>
        <begin position="3861"/>
        <end position="3883"/>
    </location>
</feature>
<dbReference type="GO" id="GO:1904158">
    <property type="term" value="P:axonemal central apparatus assembly"/>
    <property type="evidence" value="ECO:0007669"/>
    <property type="project" value="TreeGrafter"/>
</dbReference>
<dbReference type="Pfam" id="PF22544">
    <property type="entry name" value="HYDIN_VesB_CFA65-like_Ig"/>
    <property type="match status" value="4"/>
</dbReference>
<feature type="compositionally biased region" description="Gly residues" evidence="7">
    <location>
        <begin position="3291"/>
        <end position="3317"/>
    </location>
</feature>
<name>A0A1I8GKJ3_9PLAT</name>
<feature type="domain" description="Cep192-like" evidence="9">
    <location>
        <begin position="4122"/>
        <end position="4209"/>
    </location>
</feature>
<feature type="compositionally biased region" description="Low complexity" evidence="7">
    <location>
        <begin position="2548"/>
        <end position="2559"/>
    </location>
</feature>
<organism evidence="11 12">
    <name type="scientific">Macrostomum lignano</name>
    <dbReference type="NCBI Taxonomy" id="282301"/>
    <lineage>
        <taxon>Eukaryota</taxon>
        <taxon>Metazoa</taxon>
        <taxon>Spiralia</taxon>
        <taxon>Lophotrochozoa</taxon>
        <taxon>Platyhelminthes</taxon>
        <taxon>Rhabditophora</taxon>
        <taxon>Macrostomorpha</taxon>
        <taxon>Macrostomida</taxon>
        <taxon>Macrostomidae</taxon>
        <taxon>Macrostomum</taxon>
    </lineage>
</organism>
<evidence type="ECO:0000313" key="12">
    <source>
        <dbReference type="WBParaSite" id="maker-uti_cns_0002316-snap-gene-0.4-mRNA-1"/>
    </source>
</evidence>
<dbReference type="Pfam" id="PF22067">
    <property type="entry name" value="Cep192_D3"/>
    <property type="match status" value="1"/>
</dbReference>
<evidence type="ECO:0000259" key="8">
    <source>
        <dbReference type="Pfam" id="PF17213"/>
    </source>
</evidence>
<dbReference type="Gene3D" id="2.60.40.10">
    <property type="entry name" value="Immunoglobulins"/>
    <property type="match status" value="22"/>
</dbReference>
<feature type="region of interest" description="Disordered" evidence="7">
    <location>
        <begin position="2128"/>
        <end position="2160"/>
    </location>
</feature>
<dbReference type="Proteomes" id="UP000095280">
    <property type="component" value="Unplaced"/>
</dbReference>
<keyword evidence="5" id="KW-0966">Cell projection</keyword>
<dbReference type="GO" id="GO:0003341">
    <property type="term" value="P:cilium movement"/>
    <property type="evidence" value="ECO:0007669"/>
    <property type="project" value="TreeGrafter"/>
</dbReference>
<evidence type="ECO:0000259" key="9">
    <source>
        <dbReference type="Pfam" id="PF22067"/>
    </source>
</evidence>
<keyword evidence="4" id="KW-0969">Cilium</keyword>
<feature type="compositionally biased region" description="Basic and acidic residues" evidence="7">
    <location>
        <begin position="2214"/>
        <end position="2230"/>
    </location>
</feature>
<evidence type="ECO:0000256" key="4">
    <source>
        <dbReference type="ARBA" id="ARBA00023069"/>
    </source>
</evidence>
<keyword evidence="11" id="KW-1185">Reference proteome</keyword>
<feature type="compositionally biased region" description="Low complexity" evidence="7">
    <location>
        <begin position="2390"/>
        <end position="2408"/>
    </location>
</feature>
<feature type="compositionally biased region" description="Basic and acidic residues" evidence="7">
    <location>
        <begin position="2236"/>
        <end position="2255"/>
    </location>
</feature>
<evidence type="ECO:0000256" key="1">
    <source>
        <dbReference type="ARBA" id="ARBA00004138"/>
    </source>
</evidence>
<dbReference type="InterPro" id="IPR013783">
    <property type="entry name" value="Ig-like_fold"/>
</dbReference>
<evidence type="ECO:0000259" key="10">
    <source>
        <dbReference type="Pfam" id="PF22544"/>
    </source>
</evidence>
<dbReference type="PANTHER" id="PTHR23053">
    <property type="entry name" value="DLEC1 DELETED IN LUNG AND ESOPHAGEAL CANCER 1"/>
    <property type="match status" value="1"/>
</dbReference>
<feature type="compositionally biased region" description="Basic and acidic residues" evidence="7">
    <location>
        <begin position="2415"/>
        <end position="2424"/>
    </location>
</feature>
<evidence type="ECO:0000256" key="7">
    <source>
        <dbReference type="SAM" id="MobiDB-lite"/>
    </source>
</evidence>
<feature type="region of interest" description="Disordered" evidence="7">
    <location>
        <begin position="3096"/>
        <end position="3126"/>
    </location>
</feature>
<dbReference type="GO" id="GO:0005930">
    <property type="term" value="C:axoneme"/>
    <property type="evidence" value="ECO:0007669"/>
    <property type="project" value="TreeGrafter"/>
</dbReference>
<feature type="region of interest" description="Disordered" evidence="7">
    <location>
        <begin position="1999"/>
        <end position="2038"/>
    </location>
</feature>
<feature type="domain" description="HYDIN/VesB/CFA65-like Ig-like" evidence="10">
    <location>
        <begin position="436"/>
        <end position="535"/>
    </location>
</feature>
<feature type="region of interest" description="Disordered" evidence="7">
    <location>
        <begin position="587"/>
        <end position="620"/>
    </location>
</feature>
<keyword evidence="3" id="KW-0963">Cytoplasm</keyword>
<dbReference type="InterPro" id="IPR053879">
    <property type="entry name" value="HYDIN_VesB_CFA65-like_Ig"/>
</dbReference>
<feature type="domain" description="HYDIN/VesB/CFA65-like Ig-like" evidence="10">
    <location>
        <begin position="4470"/>
        <end position="4526"/>
    </location>
</feature>
<evidence type="ECO:0000256" key="5">
    <source>
        <dbReference type="ARBA" id="ARBA00023273"/>
    </source>
</evidence>
<feature type="domain" description="HYDIN/VesB/CFA65-like Ig-like" evidence="10">
    <location>
        <begin position="780"/>
        <end position="878"/>
    </location>
</feature>
<feature type="region of interest" description="Disordered" evidence="7">
    <location>
        <begin position="2203"/>
        <end position="2293"/>
    </location>
</feature>
<feature type="region of interest" description="Disordered" evidence="7">
    <location>
        <begin position="3542"/>
        <end position="3561"/>
    </location>
</feature>
<feature type="compositionally biased region" description="Acidic residues" evidence="7">
    <location>
        <begin position="2148"/>
        <end position="2158"/>
    </location>
</feature>
<dbReference type="InterPro" id="IPR027417">
    <property type="entry name" value="P-loop_NTPase"/>
</dbReference>
<feature type="compositionally biased region" description="Gly residues" evidence="7">
    <location>
        <begin position="2357"/>
        <end position="2367"/>
    </location>
</feature>
<feature type="region of interest" description="Disordered" evidence="7">
    <location>
        <begin position="3289"/>
        <end position="3320"/>
    </location>
</feature>
<feature type="region of interest" description="Disordered" evidence="7">
    <location>
        <begin position="1205"/>
        <end position="1234"/>
    </location>
</feature>
<protein>
    <submittedName>
        <fullName evidence="12">Hydin_ADK domain-containing protein</fullName>
    </submittedName>
</protein>
<feature type="region of interest" description="Disordered" evidence="7">
    <location>
        <begin position="2329"/>
        <end position="2477"/>
    </location>
</feature>
<feature type="compositionally biased region" description="Gly residues" evidence="7">
    <location>
        <begin position="2341"/>
        <end position="2350"/>
    </location>
</feature>
<dbReference type="InterPro" id="IPR033768">
    <property type="entry name" value="Hydin_ADK"/>
</dbReference>
<dbReference type="PROSITE" id="PS50276">
    <property type="entry name" value="PANCREATIC_HORMONE_2"/>
    <property type="match status" value="1"/>
</dbReference>
<feature type="coiled-coil region" evidence="6">
    <location>
        <begin position="1807"/>
        <end position="1839"/>
    </location>
</feature>
<sequence>MPLGPFGQVLGTTGTLDLLDPDARNYESHVVAPRNPKLLREDPPPFKMTPSQYMFQMSLTTEKKLANTHNMQLPKKLNLLDMGETTHQRFSQVDIEEPIFQPYPSELVFVNYEPNIAHELPLLLRNNDKVPRLVKVVQADSPYFKIISPNNVGEKCAPGLALTFLIQFIPDEKKDYTHELMCITEREKFVVPVRCVGARAILDFPDSVNFDTCPVNPFHVTPSTGTLAIQESLQVCVAFEPQTSEPHQGDLEIEYDTGERIYMSLTGVGQDVNVRLDKSAIRIESTYVGLANQRAVTIVNRSDAMASFRFTKFATALEEEMEREMLERLSDIDRQAEMKRFAEELGADPTVKDKMAIINRSFLNRRKQIEDNELVFEDDVLQVNPVSGEVWPNSSREVTLTFRPGEATTYNRTVFCDVTGRQTRLALKVTGIGVGPKIQFSFDSLDLGFLFVNSVHTYELVLANKGHIDAIYKIQPSNSQFAKCFQFHPDDGIVSPGGHQAIHIRFCSAMLGDFDENFHFQLEGSPDTLSVNFRGSVIGPTFHFETPELRFGPVSLGFPATQTVMLNNTSLIPMDFRLRVPGDGQGRPVCALDEDAEDSSSSPRTAYRAGPPQEFSIDPESGHLDAMSSVRVAVTLTANCSAKFKSSLVVDVENVGQEVLAIPIVAKSIVPDIMLEQNVLDYHRLFLNHPYPDQRTVGLVNNTDLPAKYELLPQENPELTSIVYFSPKPKGIIQPKSTFQMPLTVAVREVEEREELAYIKIFGSDQPPLVVCIKCFGEGPVVHVTPYDLDFGKVPVLTDIPREICLSNESLIPAEFACQLARKDSQFRVVPDVGVIEPNQTARLTLIANLNDCLRFQDKLLVQVKNENPKQVALQAYGQGTTIVTDPDMPEAMDLGPQFSKTDFVRRFVETLLCHAIIGRQGGKELIKRVNLCVDFVNPMVRFSSPQLYFRVEKLQHEELECLTQPLSLENVSGLQLHCRISVSYPFQLVASDSGLSLETSVTLEIGDSLDLRVQFDPSYKTDLHSRVAGEFLTVEYREHPHVDRVPLRGEVHFPNLAFEKDQVNFGCILNHTEVTRYLNVTNTSPLPVTYRWKFLIGEDRPNIFFHRYRSRSPDAMRLQDCESPADGDTEVYESELEPPPPAVVVVDAAEKDSGTEKSDTADEVVEEIVVPRRAIREGDNEASVPQLFAQKDEADNREQLEIVSTTAAAKPKGRPSTAENSGGSRGSRRSLNPKLRELLEQDKEIVPLGIEEVFDILPIHGTIPPGMTEQLTLTFFGHPDIEAQVTAICEVDGGPDYELRLSGESSLIEPELSSCKVDYGCVLYNQIAEAELSITNRGRVEFAFAAPDMPQLEEGAIPPVGVPILWPAFGTVSPDSTVQLRVLYHPGHPDKFQRTFKLQVAHFPAKEVTVRGEASFPRLFLDIPRCPEAQEMEAEVRKEKPELDDLQLKLEAERRFVDEFAKANPPMDGRTKILRPTLPEYVLDFGYVLLSGVEPKTFRATNIGHAPLSFRVNRNDSRALGFAFDVERVRDLPPSETQNLRISFDPRGANLELGPVQCRVFINLVNGPCLPLLLKANVTMPCLTVSRDLVDFNTVHCSEAKVVTVQLHNCSPVPAQWSAIPDSALTERGKRRKAADRFSPLYLRQQQQQVQSSQDISAGTPRGPEAPVFEMIPGFGDLRPGQKLNVQIKFIPREERSYESRLNLRIGQSSQRLLVMCRGQGLEPRLEFDSNMIEFGPILPFAQDGAEREIVVRNPCDFPIEFYSLEYDKFYLEEEKILRQIPGYDEYNTLLLPPRRPGEKLPPELLEFYAEQLRKYEAEKARQDAAEAAAAAAAAAENGEDVPVASNAEDGVVAASPVRGPEREASNRTLASGGSGIAELEATPVSMAIARYLGIDLSNEGRASRNRRGIAIIVHGAPLSGKSDAAILLAKHYEAALLSIDGVVKEAIGSAASPAGKRARELCSEAAKLRMAEEGEGDADGDRPGGGLSQDAVAALAAQEGRGGGRETKTGKGQPASHQDLGSSQVPSSPPPLSAPIARKLSISSNDDGLLSTVLPEDLLVELLSDRFQLNDCSKGIVIDSLDTLFCSTATAALQCVLKALNNRKFIFCVSLKQDYATYKDRQARKAAEKEERQQREAEEERRRLEEMDEDEYEALSEAERKAVDEKRLAIKRERRRKQKEEAQRKIEEEQQRMEAQMRLLEEEKSRRKKKPAAADDKAAGAKSKEATKEASLLKSKEDTRPESHATEKSDQDKQQQQQRKKRTKSEELREEEAAAAAAAAEAAAEADDPVKQAERLLHQRFKTFEHEAKNVADLLAYWDRSCLAIRRPATPSEGRQDGQAGGAGGEEGGAASSGKKGGAGGGGGGRGKKGGKADAKEAERLAREAAEAEALAAAQAEALAAAEAAEGSPEPGFIRELRRPDDGLGVPHLLVDCRDPEDPPGPRLLECGKLPQPGEILDGLGLGPSGPPQPPDAMFSVVTYPQKRRPPNYLAGEVLGGHYAFLGSQVEDPNAPPPAAAAAAGHPAGEGGEETSDTRSVVSDAKDMHSSSSKLGGSTKSSSRRSESRRDTRKSPGKKGGKAGKEEVEEEEEKKEEPRIGTYRWVIPPNGVVRIRTRFMSDELGQFDQTLNFEIQGWRTRYQLFCRGLCAFPTISREPRILFPQRRKAKAKDEVVSKKYILATEVFEFGPLLVGKTKDKIKDGVYPENRETFTIHNSSPMEADINFCLLNDVKGETFSFEPAAMTLAPGESQPLTVWAHPLKELRYEDAIVACVRENPEPILLRLACECVRPKLLLDKTALQFEKVLLQRKDVKQLFMRNETALPINWRISGLEVLGEDFSVNQDSGTLEPKSEGCVNFFFRAMRPYKLSQKRSIRIETFDVDNILGVLETLTVNISAEAYDVAIDLSFPKGNDGSVDFGVKKVGEEEKVQLSLKNKGGYEIRYRFVLKCRCRTDETSGNCRRCKAPIKLEELFDIQPAAGILQPNDRTVPIGITFRSNREVAVKLQELLFCEVIEPSLGDNGELIASIPVKVSAQAVYSKFVIAPSADLNFGAVMVQSRKTRSFQIENRGQHEFRFVITRKTIEDPKVKEAMAAAATAGKGGKGLPAPLKRSKSRDGSSSGRSVVKPKKVEAIRAEAGGQGKLQAGAFQIQPAADVVPPGTAKVVQVDLIAESEGRCDEELLIDIADRDPAIDRDNIGGIRYRLVGEAFVPVINTTDWASIFEEHRVCRSLSLYNAYSPAGHGGVYGEAENRFVFNSVLVGCRSSARFRVSNPTRIHVDVTFGLRQVSQRGAGGGGGGGGGGKSSSAAGGGSGGASGSGVEMFELEPTKAQIPASGHTFVTVHFSPPSMHTFAAVFEAAISGPVSLAKGRSLTFELSGEGNLPRVSVTRPTARNKRGQPLCLFRKLLVGREQRLRVALYNDGSLPARVHLDLTDPDGCFRLEPAADETRALMTYGATETAGGGSRHPHTAALMLEPGQEAELEAVYRPRQVQRSTAQVKVAVVDNQYEDTLVHLVGEGYEDEVTFENLPTEYLEQELAEEVANAAAPAEETEETPNAGSTEENKDMEAAKHNHLHFGDCYLTEPKTLTFQLCNHSQTDTVRFAFPVSTGETGTSFSPTVGHLRPGQSKSIAATYRAAQAQDIRAQPVACRLAKVSYKEDPPADWDDTKRTMRWLPVDPAQPAGRKKKVVEVEAEPEHSELPDSQRSLELLVSAKADHCKLAPLAESAVQFRDTLLFQRRLHQVQLVNTGRVAAAFTWQVVMEDVEQASGSRPQSARQSNREESLLPFAVEPESGTVPVGRTVDVTLAFAPLALGNFRARLVCRVPNLEEGPAASPAPCVTVSGRSVQPFCHFELPQSDYLTGAKRNPELPGPNGAPPGAKLNPDTRVVEIDSVGLDNRAMRRFHIVNPTSVGYDYQWECQDSSGVKEDNGILCLDRGGHLEPGRGAEVTFEYTPKKLGVSESFWCFSVPAHGISLPFLVVGRTKEPRVVFDRSHHNFNSLLLQFTARETFYMTNEEDQAFQFDIDPNSLRCPGHPNILKVEPMSGQVPKRGRLALTMTLCLTSEKPANYNVRCEVRNKTEPLTLNVKAEGYCMKADLLIEDPESGQSLPVSEKTPGQLDFGSVEVNEVVRRRLVVWNRGKFDLSFAWDFAPGTKRPDSLSVTPTEANVPFGERKICELVFAPKSRSQLKGSLLVLTVPNGPTYQVAVLGASTEPKIGFAFGTKDPAKSGATARHDFGPRFVFQAGMEQATAQLFVHNLDSRAVTVDCLYTPGQVLQHDFKACLLQPGQSTSCKFTFLPREAVRYEETVTFELNGLTQSSVQLAGRGSELRIEPVNPRQRLVHLGVAKIGELVKKVIPVTNRGLAPVPLRVPGLQGAGWHRCLNIKQPKDLVTLNPQETVNVEIAFRPTCRVAQFTEEVLAEAWALSPLPVLAVRGACLAHDFRLSSQLLSFLPPGPSFAEAGKEPPKLVVGSQSKRSLILYNCGDIGARFAWDTAKLKPDFAIAPETGYLSPGAEVTIEVTFKPTQPKADIRIEGIKCRIEGWKDLELTLTGTSAPATPVRETPHFVCQVRQKDTKPIQIFNNSHTQWKLRPVIDGEFWSGPDILVVEPQQTKTYDLTYRPLRMTQDGKKHTGTLFFALPDGTGLLYNLLGTAEEPRPLKITQEIPCKMEHYEVLPVQNWLPRAQRFKVTRDILKPDRIDAGTTFQGLDYIDVPGDAKRDYKLHMYCYREAQYQLRIRFENEQTGEYITYELFLKAGRPGSVGSISLSSPVRQAVQHSIDIENPLAHPVTLTVSTTVSEVRVPSQLQIPPQTLGQIEIEFLPLKPQDYRGKLELQCPELGLYTYELDLKGTQPGPERALHFTTYLGGQQVLQARFVNYGRSKADFACRIEPATDFHCDKTVTVSPGSEGVLDVVFEPCRLGDIKSTLTVTSQSAGAYLFPLHAVCLPPKPQGPFVVKAGATATISFRNVFPSATQFTFQVDNPAFSVHKSGDTVRPHKEYRIVVTFNPGADAGQDAVMAKLLVTCARSSGAGSALQWVYYLRGHPPDRS</sequence>
<evidence type="ECO:0000313" key="11">
    <source>
        <dbReference type="Proteomes" id="UP000095280"/>
    </source>
</evidence>
<feature type="compositionally biased region" description="Low complexity" evidence="7">
    <location>
        <begin position="2276"/>
        <end position="2285"/>
    </location>
</feature>
<feature type="compositionally biased region" description="Basic and acidic residues" evidence="7">
    <location>
        <begin position="2562"/>
        <end position="2572"/>
    </location>
</feature>
<feature type="domain" description="Hydin adenylate kinase-like" evidence="8">
    <location>
        <begin position="1912"/>
        <end position="2083"/>
    </location>
</feature>
<feature type="region of interest" description="Disordered" evidence="7">
    <location>
        <begin position="2505"/>
        <end position="2596"/>
    </location>
</feature>